<dbReference type="AlphaFoldDB" id="A0A8J3I3X7"/>
<proteinExistence type="predicted"/>
<organism evidence="1 2">
    <name type="scientific">Ktedonospora formicarum</name>
    <dbReference type="NCBI Taxonomy" id="2778364"/>
    <lineage>
        <taxon>Bacteria</taxon>
        <taxon>Bacillati</taxon>
        <taxon>Chloroflexota</taxon>
        <taxon>Ktedonobacteria</taxon>
        <taxon>Ktedonobacterales</taxon>
        <taxon>Ktedonobacteraceae</taxon>
        <taxon>Ktedonospora</taxon>
    </lineage>
</organism>
<evidence type="ECO:0000313" key="1">
    <source>
        <dbReference type="EMBL" id="GHO45742.1"/>
    </source>
</evidence>
<gene>
    <name evidence="1" type="ORF">KSX_39050</name>
</gene>
<dbReference type="Proteomes" id="UP000612362">
    <property type="component" value="Unassembled WGS sequence"/>
</dbReference>
<evidence type="ECO:0000313" key="2">
    <source>
        <dbReference type="Proteomes" id="UP000612362"/>
    </source>
</evidence>
<dbReference type="RefSeq" id="WP_220195172.1">
    <property type="nucleotide sequence ID" value="NZ_BNJF01000002.1"/>
</dbReference>
<keyword evidence="2" id="KW-1185">Reference proteome</keyword>
<dbReference type="EMBL" id="BNJF01000002">
    <property type="protein sequence ID" value="GHO45742.1"/>
    <property type="molecule type" value="Genomic_DNA"/>
</dbReference>
<name>A0A8J3I3X7_9CHLR</name>
<reference evidence="1" key="1">
    <citation type="submission" date="2020-10" db="EMBL/GenBank/DDBJ databases">
        <title>Taxonomic study of unclassified bacteria belonging to the class Ktedonobacteria.</title>
        <authorList>
            <person name="Yabe S."/>
            <person name="Wang C.M."/>
            <person name="Zheng Y."/>
            <person name="Sakai Y."/>
            <person name="Cavaletti L."/>
            <person name="Monciardini P."/>
            <person name="Donadio S."/>
        </authorList>
    </citation>
    <scope>NUCLEOTIDE SEQUENCE</scope>
    <source>
        <strain evidence="1">SOSP1-1</strain>
    </source>
</reference>
<sequence>MIGFWSGLSSQPEMPISSTVEQVLGRPPLTFAEWAIEHAAAFHNGQKS</sequence>
<comment type="caution">
    <text evidence="1">The sequence shown here is derived from an EMBL/GenBank/DDBJ whole genome shotgun (WGS) entry which is preliminary data.</text>
</comment>
<accession>A0A8J3I3X7</accession>
<protein>
    <submittedName>
        <fullName evidence="1">Uncharacterized protein</fullName>
    </submittedName>
</protein>